<proteinExistence type="predicted"/>
<feature type="region of interest" description="Disordered" evidence="1">
    <location>
        <begin position="415"/>
        <end position="470"/>
    </location>
</feature>
<reference evidence="2" key="1">
    <citation type="submission" date="2020-05" db="EMBL/GenBank/DDBJ databases">
        <title>Mycena genomes resolve the evolution of fungal bioluminescence.</title>
        <authorList>
            <person name="Tsai I.J."/>
        </authorList>
    </citation>
    <scope>NUCLEOTIDE SEQUENCE</scope>
    <source>
        <strain evidence="2">160909Yilan</strain>
    </source>
</reference>
<comment type="caution">
    <text evidence="2">The sequence shown here is derived from an EMBL/GenBank/DDBJ whole genome shotgun (WGS) entry which is preliminary data.</text>
</comment>
<organism evidence="2 3">
    <name type="scientific">Mycena sanguinolenta</name>
    <dbReference type="NCBI Taxonomy" id="230812"/>
    <lineage>
        <taxon>Eukaryota</taxon>
        <taxon>Fungi</taxon>
        <taxon>Dikarya</taxon>
        <taxon>Basidiomycota</taxon>
        <taxon>Agaricomycotina</taxon>
        <taxon>Agaricomycetes</taxon>
        <taxon>Agaricomycetidae</taxon>
        <taxon>Agaricales</taxon>
        <taxon>Marasmiineae</taxon>
        <taxon>Mycenaceae</taxon>
        <taxon>Mycena</taxon>
    </lineage>
</organism>
<dbReference type="EMBL" id="JACAZH010000014">
    <property type="protein sequence ID" value="KAF7351125.1"/>
    <property type="molecule type" value="Genomic_DNA"/>
</dbReference>
<evidence type="ECO:0000313" key="2">
    <source>
        <dbReference type="EMBL" id="KAF7351125.1"/>
    </source>
</evidence>
<evidence type="ECO:0000313" key="3">
    <source>
        <dbReference type="Proteomes" id="UP000623467"/>
    </source>
</evidence>
<dbReference type="Proteomes" id="UP000623467">
    <property type="component" value="Unassembled WGS sequence"/>
</dbReference>
<gene>
    <name evidence="2" type="ORF">MSAN_01675000</name>
</gene>
<dbReference type="AlphaFoldDB" id="A0A8H6Y3N6"/>
<dbReference type="OrthoDB" id="3258555at2759"/>
<evidence type="ECO:0000256" key="1">
    <source>
        <dbReference type="SAM" id="MobiDB-lite"/>
    </source>
</evidence>
<evidence type="ECO:0008006" key="4">
    <source>
        <dbReference type="Google" id="ProtNLM"/>
    </source>
</evidence>
<protein>
    <recommendedName>
        <fullName evidence="4">F-box domain-containing protein</fullName>
    </recommendedName>
</protein>
<keyword evidence="3" id="KW-1185">Reference proteome</keyword>
<sequence>MGSLTSMNSSADVRRIRQPLAADWDYLYDFIKTTVADARDIYLDKLEFDQLKRENSRLKHLNNVLLLKLGTYCRSDYAGFPDEILLDIFRHSLPPSWLLHETRPMAPCSQDIPSVDLRIKLSILRVCKSWNRVGTGLLYERVTLRRITQLPVFVRALERREELRALVKHVDMNCFVPRGYSKLHEHETKRMLGLCPNLLHVGFSPQFWIPELPHSIPTINSGSITSLEYNSHIPYSNIHPSLDHPVLDFPRLEDLCLTITTDSVVSPLKWRASVRRLWVYGPGANELFDAYGRTILFLRIHSINQQVLDRCPVLEHIAVNSWATALTHPKIRFIDTFTVTVCQDLPFATVKLSSDTFPALSCCRNFDMTMSHFRYVPLSSRESGRKSRGKSSGAEDAVTTFLEFTDPTSVNGAAFIRNDTSGDYVPNPDEDEDDDSEGSEYVLGSDSDDDEGSDTSNSDAASCLATSEDSWCSEEDYWEVGRKEALAIFDRTHENN</sequence>
<name>A0A8H6Y3N6_9AGAR</name>
<feature type="compositionally biased region" description="Acidic residues" evidence="1">
    <location>
        <begin position="428"/>
        <end position="438"/>
    </location>
</feature>
<accession>A0A8H6Y3N6</accession>